<feature type="domain" description="Subtilisin inhibitor" evidence="8">
    <location>
        <begin position="70"/>
        <end position="138"/>
    </location>
</feature>
<dbReference type="Pfam" id="PF00720">
    <property type="entry name" value="SSI"/>
    <property type="match status" value="1"/>
</dbReference>
<proteinExistence type="inferred from homology"/>
<sequence length="164" mass="16658">MLRRTALALAASAAALLGAVPLTAQAHAGPGGPVLPSVEVPSVKAPGLGAGPGFGAGQDRLTVTLRDTGAEDGTYVLRCRPAGGDHPDVKGACGRLAELAAEGQDPFAPVPRDAMCTMQYGGDATARVEGTWRGRAVDASFARTDGCRIARWDRLVPVLPSTGS</sequence>
<dbReference type="Gene3D" id="3.30.350.10">
    <property type="entry name" value="Subtilisin inhibitor-like"/>
    <property type="match status" value="1"/>
</dbReference>
<protein>
    <recommendedName>
        <fullName evidence="8">Subtilisin inhibitor domain-containing protein</fullName>
    </recommendedName>
</protein>
<dbReference type="GO" id="GO:0005576">
    <property type="term" value="C:extracellular region"/>
    <property type="evidence" value="ECO:0007669"/>
    <property type="project" value="UniProtKB-SubCell"/>
</dbReference>
<dbReference type="SUPFAM" id="SSF55399">
    <property type="entry name" value="Subtilisin inhibitor"/>
    <property type="match status" value="1"/>
</dbReference>
<evidence type="ECO:0000313" key="9">
    <source>
        <dbReference type="EMBL" id="AXQ56121.1"/>
    </source>
</evidence>
<keyword evidence="4" id="KW-0646">Protease inhibitor</keyword>
<dbReference type="EMBL" id="CP031742">
    <property type="protein sequence ID" value="AXQ56121.1"/>
    <property type="molecule type" value="Genomic_DNA"/>
</dbReference>
<dbReference type="InterPro" id="IPR036819">
    <property type="entry name" value="Subtilisin_inhibitor-like_sf"/>
</dbReference>
<keyword evidence="3" id="KW-0964">Secreted</keyword>
<evidence type="ECO:0000256" key="6">
    <source>
        <dbReference type="ARBA" id="ARBA00023157"/>
    </source>
</evidence>
<feature type="chain" id="PRO_5017402999" description="Subtilisin inhibitor domain-containing protein" evidence="7">
    <location>
        <begin position="27"/>
        <end position="164"/>
    </location>
</feature>
<accession>A0A385DE59</accession>
<evidence type="ECO:0000256" key="4">
    <source>
        <dbReference type="ARBA" id="ARBA00022690"/>
    </source>
</evidence>
<evidence type="ECO:0000256" key="1">
    <source>
        <dbReference type="ARBA" id="ARBA00004613"/>
    </source>
</evidence>
<dbReference type="RefSeq" id="WP_101281195.1">
    <property type="nucleotide sequence ID" value="NZ_CP031742.1"/>
</dbReference>
<comment type="similarity">
    <text evidence="2">Belongs to the protease inhibitor I16 (SSI) family.</text>
</comment>
<evidence type="ECO:0000313" key="10">
    <source>
        <dbReference type="Proteomes" id="UP000259636"/>
    </source>
</evidence>
<evidence type="ECO:0000256" key="3">
    <source>
        <dbReference type="ARBA" id="ARBA00022525"/>
    </source>
</evidence>
<dbReference type="AlphaFoldDB" id="A0A385DE59"/>
<gene>
    <name evidence="9" type="ORF">D0C37_16885</name>
</gene>
<dbReference type="GO" id="GO:0004867">
    <property type="term" value="F:serine-type endopeptidase inhibitor activity"/>
    <property type="evidence" value="ECO:0007669"/>
    <property type="project" value="UniProtKB-KW"/>
</dbReference>
<feature type="signal peptide" evidence="7">
    <location>
        <begin position="1"/>
        <end position="26"/>
    </location>
</feature>
<dbReference type="GeneID" id="300115849"/>
<keyword evidence="5" id="KW-0722">Serine protease inhibitor</keyword>
<keyword evidence="7" id="KW-0732">Signal</keyword>
<evidence type="ECO:0000256" key="2">
    <source>
        <dbReference type="ARBA" id="ARBA00010472"/>
    </source>
</evidence>
<dbReference type="Proteomes" id="UP000259636">
    <property type="component" value="Chromosome"/>
</dbReference>
<dbReference type="InterPro" id="IPR023549">
    <property type="entry name" value="Subtilisin_inhibitor"/>
</dbReference>
<name>A0A385DE59_9ACTN</name>
<dbReference type="KEGG" id="sky:D0C37_16885"/>
<evidence type="ECO:0000256" key="7">
    <source>
        <dbReference type="SAM" id="SignalP"/>
    </source>
</evidence>
<keyword evidence="6" id="KW-1015">Disulfide bond</keyword>
<evidence type="ECO:0000256" key="5">
    <source>
        <dbReference type="ARBA" id="ARBA00022900"/>
    </source>
</evidence>
<organism evidence="9 10">
    <name type="scientific">Streptomyces koyangensis</name>
    <dbReference type="NCBI Taxonomy" id="188770"/>
    <lineage>
        <taxon>Bacteria</taxon>
        <taxon>Bacillati</taxon>
        <taxon>Actinomycetota</taxon>
        <taxon>Actinomycetes</taxon>
        <taxon>Kitasatosporales</taxon>
        <taxon>Streptomycetaceae</taxon>
        <taxon>Streptomyces</taxon>
        <taxon>Streptomyces aurantiacus group</taxon>
    </lineage>
</organism>
<evidence type="ECO:0000259" key="8">
    <source>
        <dbReference type="Pfam" id="PF00720"/>
    </source>
</evidence>
<reference evidence="9 10" key="1">
    <citation type="submission" date="2018-08" db="EMBL/GenBank/DDBJ databases">
        <authorList>
            <person name="Ferrada E.E."/>
            <person name="Latorre B.A."/>
        </authorList>
    </citation>
    <scope>NUCLEOTIDE SEQUENCE [LARGE SCALE GENOMIC DNA]</scope>
    <source>
        <strain evidence="9 10">VK-A60T</strain>
    </source>
</reference>
<comment type="subcellular location">
    <subcellularLocation>
        <location evidence="1">Secreted</location>
    </subcellularLocation>
</comment>